<gene>
    <name evidence="2" type="ORF">FNV43_RR04402</name>
</gene>
<accession>A0A8K0HLP6</accession>
<dbReference type="Proteomes" id="UP000796880">
    <property type="component" value="Unassembled WGS sequence"/>
</dbReference>
<feature type="region of interest" description="Disordered" evidence="1">
    <location>
        <begin position="197"/>
        <end position="218"/>
    </location>
</feature>
<comment type="caution">
    <text evidence="2">The sequence shown here is derived from an EMBL/GenBank/DDBJ whole genome shotgun (WGS) entry which is preliminary data.</text>
</comment>
<sequence length="218" mass="24530">MLDHATRKCSFSNSATVTTSNGVVVHIYGHWLRVGVASGVIFANLQFSTCYKTKIGELIAAVEKHRKGNFSKLELLGLERELSEWLDIGPRKINKTSESVQTNLSRPSYKKREALNYLKRSFRGGVTGLQNVYNQLGLKPILTNDNEDNRHGPDLNRLDGELEDDLIMLHLDSECENLVETMKKCSRKAHQVQYQAPDIRPDMPLEEGPGSTSPVHVR</sequence>
<organism evidence="2 3">
    <name type="scientific">Rhamnella rubrinervis</name>
    <dbReference type="NCBI Taxonomy" id="2594499"/>
    <lineage>
        <taxon>Eukaryota</taxon>
        <taxon>Viridiplantae</taxon>
        <taxon>Streptophyta</taxon>
        <taxon>Embryophyta</taxon>
        <taxon>Tracheophyta</taxon>
        <taxon>Spermatophyta</taxon>
        <taxon>Magnoliopsida</taxon>
        <taxon>eudicotyledons</taxon>
        <taxon>Gunneridae</taxon>
        <taxon>Pentapetalae</taxon>
        <taxon>rosids</taxon>
        <taxon>fabids</taxon>
        <taxon>Rosales</taxon>
        <taxon>Rhamnaceae</taxon>
        <taxon>rhamnoid group</taxon>
        <taxon>Rhamneae</taxon>
        <taxon>Rhamnella</taxon>
    </lineage>
</organism>
<dbReference type="EMBL" id="VOIH02000002">
    <property type="protein sequence ID" value="KAF3453960.1"/>
    <property type="molecule type" value="Genomic_DNA"/>
</dbReference>
<evidence type="ECO:0000313" key="3">
    <source>
        <dbReference type="Proteomes" id="UP000796880"/>
    </source>
</evidence>
<evidence type="ECO:0000313" key="2">
    <source>
        <dbReference type="EMBL" id="KAF3453960.1"/>
    </source>
</evidence>
<proteinExistence type="predicted"/>
<keyword evidence="3" id="KW-1185">Reference proteome</keyword>
<evidence type="ECO:0000256" key="1">
    <source>
        <dbReference type="SAM" id="MobiDB-lite"/>
    </source>
</evidence>
<dbReference type="AlphaFoldDB" id="A0A8K0HLP6"/>
<protein>
    <submittedName>
        <fullName evidence="2">Uncharacterized protein</fullName>
    </submittedName>
</protein>
<reference evidence="2" key="1">
    <citation type="submission" date="2020-03" db="EMBL/GenBank/DDBJ databases">
        <title>A high-quality chromosome-level genome assembly of a woody plant with both climbing and erect habits, Rhamnella rubrinervis.</title>
        <authorList>
            <person name="Lu Z."/>
            <person name="Yang Y."/>
            <person name="Zhu X."/>
            <person name="Sun Y."/>
        </authorList>
    </citation>
    <scope>NUCLEOTIDE SEQUENCE</scope>
    <source>
        <strain evidence="2">BYM</strain>
        <tissue evidence="2">Leaf</tissue>
    </source>
</reference>
<name>A0A8K0HLP6_9ROSA</name>